<proteinExistence type="inferred from homology"/>
<evidence type="ECO:0000313" key="6">
    <source>
        <dbReference type="Proteomes" id="UP001199642"/>
    </source>
</evidence>
<keyword evidence="6" id="KW-1185">Reference proteome</keyword>
<protein>
    <submittedName>
        <fullName evidence="5">Fumarylacetoacetate hydrolase family protein</fullName>
    </submittedName>
</protein>
<dbReference type="Proteomes" id="UP001199642">
    <property type="component" value="Chromosome"/>
</dbReference>
<reference evidence="5 6" key="1">
    <citation type="submission" date="2023-01" db="EMBL/GenBank/DDBJ databases">
        <title>Characterization of estradiol degrading bacteria Microbacterium sp. MZT7 and reveal degrading genes through genome analysis.</title>
        <authorList>
            <person name="Hao P."/>
            <person name="Gao Y."/>
        </authorList>
    </citation>
    <scope>NUCLEOTIDE SEQUENCE [LARGE SCALE GENOMIC DNA]</scope>
    <source>
        <strain evidence="5 6">MZT7</strain>
    </source>
</reference>
<feature type="region of interest" description="Disordered" evidence="3">
    <location>
        <begin position="85"/>
        <end position="105"/>
    </location>
</feature>
<dbReference type="PANTHER" id="PTHR42796:SF4">
    <property type="entry name" value="FUMARYLACETOACETATE HYDROLASE DOMAIN-CONTAINING PROTEIN 2A"/>
    <property type="match status" value="1"/>
</dbReference>
<evidence type="ECO:0000313" key="5">
    <source>
        <dbReference type="EMBL" id="UGS25218.1"/>
    </source>
</evidence>
<gene>
    <name evidence="5" type="ORF">K8F61_10995</name>
</gene>
<dbReference type="InterPro" id="IPR051121">
    <property type="entry name" value="FAH"/>
</dbReference>
<name>A0ABY3RMX1_9MICO</name>
<dbReference type="Pfam" id="PF01557">
    <property type="entry name" value="FAA_hydrolase"/>
    <property type="match status" value="1"/>
</dbReference>
<dbReference type="EMBL" id="CP082781">
    <property type="protein sequence ID" value="UGS25218.1"/>
    <property type="molecule type" value="Genomic_DNA"/>
</dbReference>
<dbReference type="PANTHER" id="PTHR42796">
    <property type="entry name" value="FUMARYLACETOACETATE HYDROLASE DOMAIN-CONTAINING PROTEIN 2A-RELATED"/>
    <property type="match status" value="1"/>
</dbReference>
<keyword evidence="5" id="KW-0378">Hydrolase</keyword>
<dbReference type="Gene3D" id="3.90.850.10">
    <property type="entry name" value="Fumarylacetoacetase-like, C-terminal domain"/>
    <property type="match status" value="1"/>
</dbReference>
<comment type="similarity">
    <text evidence="1">Belongs to the FAH family.</text>
</comment>
<dbReference type="InterPro" id="IPR011234">
    <property type="entry name" value="Fumarylacetoacetase-like_C"/>
</dbReference>
<sequence length="285" mass="31336">MRYCAIRHNDGWRVGVLSDSGETVHVHPAAAGLVDDVITAGGLDPASRPVAEVPLAEAVLGAPIQRWRRNVLCVGWNYWDHFEESRGKREGQDPDGRPEHPTFFTKSPRTVIAPAEDIECDFALSDQWDYEAEIAIVIGTAGKDIPRADAMDHVFGYTLANDVSVRDVQRAHGGQWFKGKSIDRTMPLGPWITTRDEIDDLDRVRIECELNGEVMQDAVVGQMAFDIPQLIEELSRGMTLDAGDVILTGTPSGIGNAREPKVFLRPGDTLVTRATGLGALTNRIR</sequence>
<dbReference type="InterPro" id="IPR036663">
    <property type="entry name" value="Fumarylacetoacetase_C_sf"/>
</dbReference>
<evidence type="ECO:0000259" key="4">
    <source>
        <dbReference type="Pfam" id="PF01557"/>
    </source>
</evidence>
<evidence type="ECO:0000256" key="1">
    <source>
        <dbReference type="ARBA" id="ARBA00010211"/>
    </source>
</evidence>
<evidence type="ECO:0000256" key="3">
    <source>
        <dbReference type="SAM" id="MobiDB-lite"/>
    </source>
</evidence>
<feature type="compositionally biased region" description="Basic and acidic residues" evidence="3">
    <location>
        <begin position="85"/>
        <end position="100"/>
    </location>
</feature>
<keyword evidence="2" id="KW-0479">Metal-binding</keyword>
<dbReference type="SUPFAM" id="SSF56529">
    <property type="entry name" value="FAH"/>
    <property type="match status" value="1"/>
</dbReference>
<dbReference type="RefSeq" id="WP_231819139.1">
    <property type="nucleotide sequence ID" value="NZ_CP082781.1"/>
</dbReference>
<feature type="domain" description="Fumarylacetoacetase-like C-terminal" evidence="4">
    <location>
        <begin position="71"/>
        <end position="284"/>
    </location>
</feature>
<dbReference type="GO" id="GO:0016787">
    <property type="term" value="F:hydrolase activity"/>
    <property type="evidence" value="ECO:0007669"/>
    <property type="project" value="UniProtKB-KW"/>
</dbReference>
<evidence type="ECO:0000256" key="2">
    <source>
        <dbReference type="ARBA" id="ARBA00022723"/>
    </source>
</evidence>
<organism evidence="5 6">
    <name type="scientific">Microbacterium resistens</name>
    <dbReference type="NCBI Taxonomy" id="156977"/>
    <lineage>
        <taxon>Bacteria</taxon>
        <taxon>Bacillati</taxon>
        <taxon>Actinomycetota</taxon>
        <taxon>Actinomycetes</taxon>
        <taxon>Micrococcales</taxon>
        <taxon>Microbacteriaceae</taxon>
        <taxon>Microbacterium</taxon>
    </lineage>
</organism>
<accession>A0ABY3RMX1</accession>